<name>A0ABN0XFA9_9ACTN</name>
<evidence type="ECO:0000313" key="2">
    <source>
        <dbReference type="Proteomes" id="UP001500063"/>
    </source>
</evidence>
<reference evidence="1 2" key="1">
    <citation type="journal article" date="2019" name="Int. J. Syst. Evol. Microbiol.">
        <title>The Global Catalogue of Microorganisms (GCM) 10K type strain sequencing project: providing services to taxonomists for standard genome sequencing and annotation.</title>
        <authorList>
            <consortium name="The Broad Institute Genomics Platform"/>
            <consortium name="The Broad Institute Genome Sequencing Center for Infectious Disease"/>
            <person name="Wu L."/>
            <person name="Ma J."/>
        </authorList>
    </citation>
    <scope>NUCLEOTIDE SEQUENCE [LARGE SCALE GENOMIC DNA]</scope>
    <source>
        <strain evidence="1 2">JCM 4565</strain>
    </source>
</reference>
<dbReference type="EMBL" id="BAAABW010000025">
    <property type="protein sequence ID" value="GAA0362717.1"/>
    <property type="molecule type" value="Genomic_DNA"/>
</dbReference>
<comment type="caution">
    <text evidence="1">The sequence shown here is derived from an EMBL/GenBank/DDBJ whole genome shotgun (WGS) entry which is preliminary data.</text>
</comment>
<sequence length="70" mass="7443">MGALLGGVPHPADDRLGVPGEVADTGVDLIQSETKLSHDVQCNRLSDAIYEERCECAVSGAISWRAHVIL</sequence>
<dbReference type="Proteomes" id="UP001500063">
    <property type="component" value="Unassembled WGS sequence"/>
</dbReference>
<proteinExistence type="predicted"/>
<protein>
    <submittedName>
        <fullName evidence="1">Uncharacterized protein</fullName>
    </submittedName>
</protein>
<evidence type="ECO:0000313" key="1">
    <source>
        <dbReference type="EMBL" id="GAA0362717.1"/>
    </source>
</evidence>
<organism evidence="1 2">
    <name type="scientific">Streptomyces blastmyceticus</name>
    <dbReference type="NCBI Taxonomy" id="68180"/>
    <lineage>
        <taxon>Bacteria</taxon>
        <taxon>Bacillati</taxon>
        <taxon>Actinomycetota</taxon>
        <taxon>Actinomycetes</taxon>
        <taxon>Kitasatosporales</taxon>
        <taxon>Streptomycetaceae</taxon>
        <taxon>Streptomyces</taxon>
    </lineage>
</organism>
<accession>A0ABN0XFA9</accession>
<gene>
    <name evidence="1" type="ORF">GCM10010319_45510</name>
</gene>
<keyword evidence="2" id="KW-1185">Reference proteome</keyword>